<comment type="caution">
    <text evidence="2">The sequence shown here is derived from an EMBL/GenBank/DDBJ whole genome shotgun (WGS) entry which is preliminary data.</text>
</comment>
<evidence type="ECO:0000313" key="2">
    <source>
        <dbReference type="EMBL" id="KAK0473910.1"/>
    </source>
</evidence>
<dbReference type="Proteomes" id="UP001175227">
    <property type="component" value="Unassembled WGS sequence"/>
</dbReference>
<reference evidence="2" key="1">
    <citation type="submission" date="2023-06" db="EMBL/GenBank/DDBJ databases">
        <authorList>
            <consortium name="Lawrence Berkeley National Laboratory"/>
            <person name="Ahrendt S."/>
            <person name="Sahu N."/>
            <person name="Indic B."/>
            <person name="Wong-Bajracharya J."/>
            <person name="Merenyi Z."/>
            <person name="Ke H.-M."/>
            <person name="Monk M."/>
            <person name="Kocsube S."/>
            <person name="Drula E."/>
            <person name="Lipzen A."/>
            <person name="Balint B."/>
            <person name="Henrissat B."/>
            <person name="Andreopoulos B."/>
            <person name="Martin F.M."/>
            <person name="Harder C.B."/>
            <person name="Rigling D."/>
            <person name="Ford K.L."/>
            <person name="Foster G.D."/>
            <person name="Pangilinan J."/>
            <person name="Papanicolaou A."/>
            <person name="Barry K."/>
            <person name="LaButti K."/>
            <person name="Viragh M."/>
            <person name="Koriabine M."/>
            <person name="Yan M."/>
            <person name="Riley R."/>
            <person name="Champramary S."/>
            <person name="Plett K.L."/>
            <person name="Tsai I.J."/>
            <person name="Slot J."/>
            <person name="Sipos G."/>
            <person name="Plett J."/>
            <person name="Nagy L.G."/>
            <person name="Grigoriev I.V."/>
        </authorList>
    </citation>
    <scope>NUCLEOTIDE SEQUENCE</scope>
    <source>
        <strain evidence="2">ICMP 16352</strain>
    </source>
</reference>
<dbReference type="AlphaFoldDB" id="A0AA39UCR8"/>
<protein>
    <recommendedName>
        <fullName evidence="1">DUF6593 domain-containing protein</fullName>
    </recommendedName>
</protein>
<proteinExistence type="predicted"/>
<evidence type="ECO:0000259" key="1">
    <source>
        <dbReference type="Pfam" id="PF20236"/>
    </source>
</evidence>
<feature type="domain" description="DUF6593" evidence="1">
    <location>
        <begin position="10"/>
        <end position="154"/>
    </location>
</feature>
<dbReference type="EMBL" id="JAUEPR010000030">
    <property type="protein sequence ID" value="KAK0473910.1"/>
    <property type="molecule type" value="Genomic_DNA"/>
</dbReference>
<dbReference type="InterPro" id="IPR046528">
    <property type="entry name" value="DUF6593"/>
</dbReference>
<evidence type="ECO:0000313" key="3">
    <source>
        <dbReference type="Proteomes" id="UP001175227"/>
    </source>
</evidence>
<name>A0AA39UCR8_9AGAR</name>
<sequence>MDSGLTLIIQTKQRTASARTDVVDVRTQEVIASIEIKAFPPDVVRIASVNGGNSVKIDKWMKELPGKTRVKVIETSYGQYLWKLHVVHRLAEGLLARYKHRLRIIPHQLYAESNLKTPVTDAQPATRTISLVLIVRSEAISFIDQIIASFIVKEGVT</sequence>
<organism evidence="2 3">
    <name type="scientific">Armillaria novae-zelandiae</name>
    <dbReference type="NCBI Taxonomy" id="153914"/>
    <lineage>
        <taxon>Eukaryota</taxon>
        <taxon>Fungi</taxon>
        <taxon>Dikarya</taxon>
        <taxon>Basidiomycota</taxon>
        <taxon>Agaricomycotina</taxon>
        <taxon>Agaricomycetes</taxon>
        <taxon>Agaricomycetidae</taxon>
        <taxon>Agaricales</taxon>
        <taxon>Marasmiineae</taxon>
        <taxon>Physalacriaceae</taxon>
        <taxon>Armillaria</taxon>
    </lineage>
</organism>
<gene>
    <name evidence="2" type="ORF">IW261DRAFT_1423277</name>
</gene>
<dbReference type="Pfam" id="PF20236">
    <property type="entry name" value="DUF6593"/>
    <property type="match status" value="1"/>
</dbReference>
<keyword evidence="3" id="KW-1185">Reference proteome</keyword>
<accession>A0AA39UCR8</accession>